<dbReference type="EMBL" id="KZ505814">
    <property type="protein sequence ID" value="PKU44618.1"/>
    <property type="molecule type" value="Genomic_DNA"/>
</dbReference>
<reference evidence="3" key="2">
    <citation type="submission" date="2017-12" db="EMBL/GenBank/DDBJ databases">
        <title>Genome sequence of the Bar-tailed Godwit (Limosa lapponica baueri).</title>
        <authorList>
            <person name="Lima N.C.B."/>
            <person name="Parody-Merino A.M."/>
            <person name="Battley P.F."/>
            <person name="Fidler A.E."/>
            <person name="Prosdocimi F."/>
        </authorList>
    </citation>
    <scope>NUCLEOTIDE SEQUENCE [LARGE SCALE GENOMIC DNA]</scope>
</reference>
<sequence length="172" mass="19582">MIQEPSVSQFKMFPFNTLENQAMITEISYLQYEMNPALKRYTAEVKEKDEAVASKPTRRKDKCLGPENRWELRQSNVFMELALKVCSACPKAKGAETYKTLVKDKEDVSACNQFCASRREAKSPRFGSQATVKTVPDRPLDSQRRQAVVTHGHGAQPLLTPLRAEVSWQEEE</sequence>
<reference evidence="3" key="1">
    <citation type="submission" date="2017-11" db="EMBL/GenBank/DDBJ databases">
        <authorList>
            <person name="Lima N.C."/>
            <person name="Parody-Merino A.M."/>
            <person name="Battley P.F."/>
            <person name="Fidler A.E."/>
            <person name="Prosdocimi F."/>
        </authorList>
    </citation>
    <scope>NUCLEOTIDE SEQUENCE [LARGE SCALE GENOMIC DNA]</scope>
</reference>
<keyword evidence="3" id="KW-1185">Reference proteome</keyword>
<protein>
    <submittedName>
        <fullName evidence="2">Uncharacterized protein</fullName>
    </submittedName>
</protein>
<evidence type="ECO:0000313" key="2">
    <source>
        <dbReference type="EMBL" id="PKU44618.1"/>
    </source>
</evidence>
<evidence type="ECO:0000256" key="1">
    <source>
        <dbReference type="SAM" id="MobiDB-lite"/>
    </source>
</evidence>
<gene>
    <name evidence="2" type="ORF">llap_5054</name>
</gene>
<name>A0A2I0UEZ3_LIMLA</name>
<proteinExistence type="predicted"/>
<dbReference type="Proteomes" id="UP000233556">
    <property type="component" value="Unassembled WGS sequence"/>
</dbReference>
<organism evidence="2 3">
    <name type="scientific">Limosa lapponica baueri</name>
    <dbReference type="NCBI Taxonomy" id="1758121"/>
    <lineage>
        <taxon>Eukaryota</taxon>
        <taxon>Metazoa</taxon>
        <taxon>Chordata</taxon>
        <taxon>Craniata</taxon>
        <taxon>Vertebrata</taxon>
        <taxon>Euteleostomi</taxon>
        <taxon>Archelosauria</taxon>
        <taxon>Archosauria</taxon>
        <taxon>Dinosauria</taxon>
        <taxon>Saurischia</taxon>
        <taxon>Theropoda</taxon>
        <taxon>Coelurosauria</taxon>
        <taxon>Aves</taxon>
        <taxon>Neognathae</taxon>
        <taxon>Neoaves</taxon>
        <taxon>Charadriiformes</taxon>
        <taxon>Scolopacidae</taxon>
        <taxon>Limosa</taxon>
    </lineage>
</organism>
<accession>A0A2I0UEZ3</accession>
<feature type="compositionally biased region" description="Basic and acidic residues" evidence="1">
    <location>
        <begin position="135"/>
        <end position="144"/>
    </location>
</feature>
<evidence type="ECO:0000313" key="3">
    <source>
        <dbReference type="Proteomes" id="UP000233556"/>
    </source>
</evidence>
<dbReference type="AlphaFoldDB" id="A0A2I0UEZ3"/>
<feature type="region of interest" description="Disordered" evidence="1">
    <location>
        <begin position="122"/>
        <end position="155"/>
    </location>
</feature>